<protein>
    <recommendedName>
        <fullName evidence="4">ABC transporter permease</fullName>
    </recommendedName>
</protein>
<evidence type="ECO:0008006" key="4">
    <source>
        <dbReference type="Google" id="ProtNLM"/>
    </source>
</evidence>
<name>A0ABR6MD72_MICEC</name>
<keyword evidence="3" id="KW-1185">Reference proteome</keyword>
<reference evidence="2 3" key="1">
    <citation type="submission" date="2020-08" db="EMBL/GenBank/DDBJ databases">
        <title>Sequencing the genomes of 1000 actinobacteria strains.</title>
        <authorList>
            <person name="Klenk H.-P."/>
        </authorList>
    </citation>
    <scope>NUCLEOTIDE SEQUENCE [LARGE SCALE GENOMIC DNA]</scope>
    <source>
        <strain evidence="2 3">DSM 43036</strain>
    </source>
</reference>
<gene>
    <name evidence="2" type="ORF">FHU28_003164</name>
</gene>
<evidence type="ECO:0000313" key="3">
    <source>
        <dbReference type="Proteomes" id="UP000618986"/>
    </source>
</evidence>
<dbReference type="Proteomes" id="UP000618986">
    <property type="component" value="Unassembled WGS sequence"/>
</dbReference>
<organism evidence="2 3">
    <name type="scientific">Micromonospora echinospora</name>
    <name type="common">Micromonospora purpurea</name>
    <dbReference type="NCBI Taxonomy" id="1877"/>
    <lineage>
        <taxon>Bacteria</taxon>
        <taxon>Bacillati</taxon>
        <taxon>Actinomycetota</taxon>
        <taxon>Actinomycetes</taxon>
        <taxon>Micromonosporales</taxon>
        <taxon>Micromonosporaceae</taxon>
        <taxon>Micromonospora</taxon>
    </lineage>
</organism>
<comment type="caution">
    <text evidence="2">The sequence shown here is derived from an EMBL/GenBank/DDBJ whole genome shotgun (WGS) entry which is preliminary data.</text>
</comment>
<feature type="compositionally biased region" description="Polar residues" evidence="1">
    <location>
        <begin position="32"/>
        <end position="47"/>
    </location>
</feature>
<sequence length="47" mass="4694">MTDQQDEPLAEGGAATLGGPKDDAGTAPSGETLRSVSSTWQTSLTAS</sequence>
<dbReference type="EMBL" id="JACHJC010000001">
    <property type="protein sequence ID" value="MBB5113325.1"/>
    <property type="molecule type" value="Genomic_DNA"/>
</dbReference>
<feature type="region of interest" description="Disordered" evidence="1">
    <location>
        <begin position="1"/>
        <end position="47"/>
    </location>
</feature>
<evidence type="ECO:0000313" key="2">
    <source>
        <dbReference type="EMBL" id="MBB5113325.1"/>
    </source>
</evidence>
<dbReference type="RefSeq" id="WP_184684960.1">
    <property type="nucleotide sequence ID" value="NZ_JACHJC010000001.1"/>
</dbReference>
<accession>A0ABR6MD72</accession>
<proteinExistence type="predicted"/>
<dbReference type="GeneID" id="300293729"/>
<evidence type="ECO:0000256" key="1">
    <source>
        <dbReference type="SAM" id="MobiDB-lite"/>
    </source>
</evidence>